<organism evidence="3 4">
    <name type="scientific">Macrostomum lignano</name>
    <dbReference type="NCBI Taxonomy" id="282301"/>
    <lineage>
        <taxon>Eukaryota</taxon>
        <taxon>Metazoa</taxon>
        <taxon>Spiralia</taxon>
        <taxon>Lophotrochozoa</taxon>
        <taxon>Platyhelminthes</taxon>
        <taxon>Rhabditophora</taxon>
        <taxon>Macrostomorpha</taxon>
        <taxon>Macrostomida</taxon>
        <taxon>Macrostomidae</taxon>
        <taxon>Macrostomum</taxon>
    </lineage>
</organism>
<protein>
    <recommendedName>
        <fullName evidence="2">Tyrosine-protein kinase ephrin type A/B receptor-like domain-containing protein</fullName>
    </recommendedName>
</protein>
<dbReference type="SMART" id="SM01411">
    <property type="entry name" value="Ephrin_rec_like"/>
    <property type="match status" value="1"/>
</dbReference>
<dbReference type="AlphaFoldDB" id="A0A267FR93"/>
<dbReference type="InterPro" id="IPR011641">
    <property type="entry name" value="Tyr-kin_ephrin_A/B_rcpt-like"/>
</dbReference>
<feature type="signal peptide" evidence="1">
    <location>
        <begin position="1"/>
        <end position="19"/>
    </location>
</feature>
<keyword evidence="4" id="KW-1185">Reference proteome</keyword>
<dbReference type="OrthoDB" id="439917at2759"/>
<evidence type="ECO:0000259" key="2">
    <source>
        <dbReference type="Pfam" id="PF07699"/>
    </source>
</evidence>
<dbReference type="Proteomes" id="UP000215902">
    <property type="component" value="Unassembled WGS sequence"/>
</dbReference>
<sequence>MLRMQALLCLFAIFAAASCGRLPSRAEPPNCEPGSFINSSKKVGKEKCSECPPGTYSDSVGARECKKCDLNFALAVETGMTECDLCDAGSRPVDGIFCSRKAKLTCPEKGPGSDICRQTTDSNPETFATIPAGVSVRYFLEKPENFGSLTFIRKKDCCSKDVEDIKITFPNEGYCITDAESTENSTENYLRLSYPYCSYEYVKYFDVSSWRTNRSITFRDIEFEAWLPKIIT</sequence>
<gene>
    <name evidence="3" type="ORF">BOX15_Mlig022476g3</name>
</gene>
<comment type="caution">
    <text evidence="3">The sequence shown here is derived from an EMBL/GenBank/DDBJ whole genome shotgun (WGS) entry which is preliminary data.</text>
</comment>
<feature type="chain" id="PRO_5013012297" description="Tyrosine-protein kinase ephrin type A/B receptor-like domain-containing protein" evidence="1">
    <location>
        <begin position="20"/>
        <end position="232"/>
    </location>
</feature>
<name>A0A267FR93_9PLAT</name>
<dbReference type="Pfam" id="PF07699">
    <property type="entry name" value="Ephrin_rec_like"/>
    <property type="match status" value="1"/>
</dbReference>
<evidence type="ECO:0000313" key="3">
    <source>
        <dbReference type="EMBL" id="PAA76273.1"/>
    </source>
</evidence>
<feature type="domain" description="Tyrosine-protein kinase ephrin type A/B receptor-like" evidence="2">
    <location>
        <begin position="43"/>
        <end position="71"/>
    </location>
</feature>
<evidence type="ECO:0000256" key="1">
    <source>
        <dbReference type="SAM" id="SignalP"/>
    </source>
</evidence>
<reference evidence="3 4" key="1">
    <citation type="submission" date="2017-06" db="EMBL/GenBank/DDBJ databases">
        <title>A platform for efficient transgenesis in Macrostomum lignano, a flatworm model organism for stem cell research.</title>
        <authorList>
            <person name="Berezikov E."/>
        </authorList>
    </citation>
    <scope>NUCLEOTIDE SEQUENCE [LARGE SCALE GENOMIC DNA]</scope>
    <source>
        <strain evidence="3">DV1</strain>
        <tissue evidence="3">Whole organism</tissue>
    </source>
</reference>
<dbReference type="Gene3D" id="2.10.50.10">
    <property type="entry name" value="Tumor Necrosis Factor Receptor, subunit A, domain 2"/>
    <property type="match status" value="1"/>
</dbReference>
<dbReference type="EMBL" id="NIVC01000834">
    <property type="protein sequence ID" value="PAA76273.1"/>
    <property type="molecule type" value="Genomic_DNA"/>
</dbReference>
<evidence type="ECO:0000313" key="4">
    <source>
        <dbReference type="Proteomes" id="UP000215902"/>
    </source>
</evidence>
<keyword evidence="1" id="KW-0732">Signal</keyword>
<proteinExistence type="predicted"/>
<accession>A0A267FR93</accession>
<dbReference type="PROSITE" id="PS51257">
    <property type="entry name" value="PROKAR_LIPOPROTEIN"/>
    <property type="match status" value="1"/>
</dbReference>